<evidence type="ECO:0000313" key="2">
    <source>
        <dbReference type="EMBL" id="MDQ2089556.1"/>
    </source>
</evidence>
<proteinExistence type="predicted"/>
<feature type="signal peptide" evidence="1">
    <location>
        <begin position="1"/>
        <end position="23"/>
    </location>
</feature>
<dbReference type="RefSeq" id="WP_306734830.1">
    <property type="nucleotide sequence ID" value="NZ_JANHAX010000002.1"/>
</dbReference>
<dbReference type="Proteomes" id="UP001226762">
    <property type="component" value="Unassembled WGS sequence"/>
</dbReference>
<name>A0AAE4B5R7_9RHOB</name>
<comment type="caution">
    <text evidence="2">The sequence shown here is derived from an EMBL/GenBank/DDBJ whole genome shotgun (WGS) entry which is preliminary data.</text>
</comment>
<reference evidence="2" key="1">
    <citation type="submission" date="2022-07" db="EMBL/GenBank/DDBJ databases">
        <authorList>
            <person name="Otstavnykh N."/>
            <person name="Isaeva M."/>
            <person name="Bystritskaya E."/>
        </authorList>
    </citation>
    <scope>NUCLEOTIDE SEQUENCE</scope>
    <source>
        <strain evidence="2">KCTC 52189</strain>
    </source>
</reference>
<feature type="chain" id="PRO_5042046432" evidence="1">
    <location>
        <begin position="24"/>
        <end position="410"/>
    </location>
</feature>
<keyword evidence="1" id="KW-0732">Signal</keyword>
<keyword evidence="3" id="KW-1185">Reference proteome</keyword>
<organism evidence="2 3">
    <name type="scientific">Marimonas arenosa</name>
    <dbReference type="NCBI Taxonomy" id="1795305"/>
    <lineage>
        <taxon>Bacteria</taxon>
        <taxon>Pseudomonadati</taxon>
        <taxon>Pseudomonadota</taxon>
        <taxon>Alphaproteobacteria</taxon>
        <taxon>Rhodobacterales</taxon>
        <taxon>Paracoccaceae</taxon>
        <taxon>Marimonas</taxon>
    </lineage>
</organism>
<evidence type="ECO:0000256" key="1">
    <source>
        <dbReference type="SAM" id="SignalP"/>
    </source>
</evidence>
<reference evidence="2" key="2">
    <citation type="submission" date="2023-02" db="EMBL/GenBank/DDBJ databases">
        <title>'Rhodoalgimonas zhirmunskyi' gen. nov., isolated from a red alga.</title>
        <authorList>
            <person name="Nedashkovskaya O.I."/>
            <person name="Otstavnykh N.Y."/>
            <person name="Bystritskaya E.P."/>
            <person name="Balabanova L.A."/>
            <person name="Isaeva M.P."/>
        </authorList>
    </citation>
    <scope>NUCLEOTIDE SEQUENCE</scope>
    <source>
        <strain evidence="2">KCTC 52189</strain>
    </source>
</reference>
<dbReference type="EMBL" id="JANHAX010000002">
    <property type="protein sequence ID" value="MDQ2089556.1"/>
    <property type="molecule type" value="Genomic_DNA"/>
</dbReference>
<dbReference type="AlphaFoldDB" id="A0AAE4B5R7"/>
<gene>
    <name evidence="2" type="ORF">NO357_06545</name>
</gene>
<accession>A0AAE4B5R7</accession>
<protein>
    <submittedName>
        <fullName evidence="2">Uncharacterized protein</fullName>
    </submittedName>
</protein>
<sequence length="410" mass="43701">MKRVFSILLSGLAFGLSTTSVLALDHFADGVTIGDSDTSIADLFVNDDTVLDGQVCIGHDCDQYETFLSYDLLKLKNAGTLDVLFDDTSNADYPDHDWRLIVNDKSLISSGGINRFSIEDDTAGTIPFTITGGASSNALYVNAIGNVGMGTQSPARELHVVSGDTPTLRLEQDGSGGYSPQTWEITATTPYFQIYDWTQGTSPFTIYTNVPSNALMMIGNEIGFGTASPAAAVHLRRNDGTAQFLVQETSTTTVPRTLMNLQNNGRPEIVMGNTDTGGEWSFGAGTNFILKQGAVGTASSAKTKYLTLYAGTGNLEIAGQIITGGPTCSTGCDAVFADDFDLPSISEHAAQMFALGHLPGVGPTQPGARVNMSEQYGKLLNELEHAHIYIAQQDARIARLEAALLDRPSE</sequence>
<evidence type="ECO:0000313" key="3">
    <source>
        <dbReference type="Proteomes" id="UP001226762"/>
    </source>
</evidence>